<accession>A0ABQ9HVR5</accession>
<reference evidence="2 3" key="1">
    <citation type="submission" date="2023-02" db="EMBL/GenBank/DDBJ databases">
        <title>LHISI_Scaffold_Assembly.</title>
        <authorList>
            <person name="Stuart O.P."/>
            <person name="Cleave R."/>
            <person name="Magrath M.J.L."/>
            <person name="Mikheyev A.S."/>
        </authorList>
    </citation>
    <scope>NUCLEOTIDE SEQUENCE [LARGE SCALE GENOMIC DNA]</scope>
    <source>
        <strain evidence="2">Daus_M_001</strain>
        <tissue evidence="2">Leg muscle</tissue>
    </source>
</reference>
<feature type="region of interest" description="Disordered" evidence="1">
    <location>
        <begin position="1"/>
        <end position="38"/>
    </location>
</feature>
<feature type="region of interest" description="Disordered" evidence="1">
    <location>
        <begin position="122"/>
        <end position="156"/>
    </location>
</feature>
<proteinExistence type="predicted"/>
<dbReference type="EMBL" id="JARBHB010000003">
    <property type="protein sequence ID" value="KAJ8888484.1"/>
    <property type="molecule type" value="Genomic_DNA"/>
</dbReference>
<evidence type="ECO:0000313" key="3">
    <source>
        <dbReference type="Proteomes" id="UP001159363"/>
    </source>
</evidence>
<comment type="caution">
    <text evidence="2">The sequence shown here is derived from an EMBL/GenBank/DDBJ whole genome shotgun (WGS) entry which is preliminary data.</text>
</comment>
<dbReference type="Proteomes" id="UP001159363">
    <property type="component" value="Chromosome 3"/>
</dbReference>
<feature type="compositionally biased region" description="Basic and acidic residues" evidence="1">
    <location>
        <begin position="1"/>
        <end position="14"/>
    </location>
</feature>
<evidence type="ECO:0000256" key="1">
    <source>
        <dbReference type="SAM" id="MobiDB-lite"/>
    </source>
</evidence>
<feature type="region of interest" description="Disordered" evidence="1">
    <location>
        <begin position="238"/>
        <end position="270"/>
    </location>
</feature>
<feature type="compositionally biased region" description="Polar residues" evidence="1">
    <location>
        <begin position="134"/>
        <end position="143"/>
    </location>
</feature>
<feature type="compositionally biased region" description="Basic and acidic residues" evidence="1">
    <location>
        <begin position="256"/>
        <end position="265"/>
    </location>
</feature>
<keyword evidence="3" id="KW-1185">Reference proteome</keyword>
<name>A0ABQ9HVR5_9NEOP</name>
<gene>
    <name evidence="2" type="ORF">PR048_007975</name>
</gene>
<feature type="compositionally biased region" description="Polar residues" evidence="1">
    <location>
        <begin position="16"/>
        <end position="34"/>
    </location>
</feature>
<organism evidence="2 3">
    <name type="scientific">Dryococelus australis</name>
    <dbReference type="NCBI Taxonomy" id="614101"/>
    <lineage>
        <taxon>Eukaryota</taxon>
        <taxon>Metazoa</taxon>
        <taxon>Ecdysozoa</taxon>
        <taxon>Arthropoda</taxon>
        <taxon>Hexapoda</taxon>
        <taxon>Insecta</taxon>
        <taxon>Pterygota</taxon>
        <taxon>Neoptera</taxon>
        <taxon>Polyneoptera</taxon>
        <taxon>Phasmatodea</taxon>
        <taxon>Verophasmatodea</taxon>
        <taxon>Anareolatae</taxon>
        <taxon>Phasmatidae</taxon>
        <taxon>Eurycanthinae</taxon>
        <taxon>Dryococelus</taxon>
    </lineage>
</organism>
<protein>
    <submittedName>
        <fullName evidence="2">Uncharacterized protein</fullName>
    </submittedName>
</protein>
<evidence type="ECO:0000313" key="2">
    <source>
        <dbReference type="EMBL" id="KAJ8888484.1"/>
    </source>
</evidence>
<sequence>MKGWQKREIPEKTRRPTASSGAIPTCENPVTQPGSEPDSPWWEASVLIAQPPWPLGVMERVYQNIIRMYMQYVERRWWSPYRAAVVVDQYRMLHILCRRQKPIAASDGGDWCEYGTAPERKGKIPEKTGRPAASSCTTPTCGNPVTRPGIEPGPPRPAVKLVQQGSLERGRKGLGITSLYGRILRWPAARPAGNRFPTPACVQVDSRERVRWFAVVGEGCMVGVWVWVYIARSQHLRPPARRSASIGGDPVHAAPRSRERPEVSGRRGGTLKPIQVRSRSVYVPRGNRIRLEGASQKQSSDTHKIPYDRVEQCRERKINDKVSERANVDVFTQNERPCPQHGQTQFLVMGRLFASPPKRAGFDSRPGHFLISYMWESCSTMPLPGGFSVGSPVYPVPCIPTLLHTELSSPSSALKISMLRAARISSTRPFCRMERRWNARAGETAYPEKTCRQAVSSSTIPTCENPGVNPSGTKLASVQPLPLEPKLWHLHFVGRWRRSAGGVRGYKCGCLTQWRVVNYCKGKLCACSLLCILNACSKNHRGRGGTVVRQLTSLLGESGSIPGETAPGFSHVPIAPDDHDVRPHFPKPIASLVGVSAFTRACNRRWICDDSCTNGDMPWHTDVELPEHIADSNCTHSQSVLVFQRRDGTKESYVSYLPHIRNGIAVALVWAYPFPMRVLF</sequence>